<keyword evidence="2" id="KW-0812">Transmembrane</keyword>
<dbReference type="KEGG" id="ahm:TL08_24680"/>
<sequence>MRRSTDGHRHNRAGSITVAELVRRQPRTTRTRRRAGAPWESAPSTAELPDGSTPDSIEDDTVLFRSVGTRAFALGGGLLVLTMSILATGIITSAPGVSDPDDAPQAAALVGPMAMRPDILTEYLAEPQVTPRLDEAAEVGPSGLRAVAEESDRVPPAEQQVISEPLLPVDTDRELVEQFYNVLAEDPQRASRLLGDELRSNGDAGFISAWENVRSFEVVTIREPQAGTVEATVAIDEAHGGRLYLTQQLVVGETPKRITEVKVLTVQQSATS</sequence>
<gene>
    <name evidence="3" type="ORF">TL08_24680</name>
</gene>
<dbReference type="EMBL" id="CP014859">
    <property type="protein sequence ID" value="AOS65714.1"/>
    <property type="molecule type" value="Genomic_DNA"/>
</dbReference>
<accession>A0AAC9N0K8</accession>
<evidence type="ECO:0000313" key="4">
    <source>
        <dbReference type="Proteomes" id="UP000095210"/>
    </source>
</evidence>
<evidence type="ECO:0000313" key="3">
    <source>
        <dbReference type="EMBL" id="AOS65714.1"/>
    </source>
</evidence>
<feature type="compositionally biased region" description="Basic residues" evidence="1">
    <location>
        <begin position="24"/>
        <end position="35"/>
    </location>
</feature>
<proteinExistence type="predicted"/>
<organism evidence="3 4">
    <name type="scientific">Actinoalloteichus hymeniacidonis</name>
    <dbReference type="NCBI Taxonomy" id="340345"/>
    <lineage>
        <taxon>Bacteria</taxon>
        <taxon>Bacillati</taxon>
        <taxon>Actinomycetota</taxon>
        <taxon>Actinomycetes</taxon>
        <taxon>Pseudonocardiales</taxon>
        <taxon>Pseudonocardiaceae</taxon>
        <taxon>Actinoalloteichus</taxon>
    </lineage>
</organism>
<keyword evidence="4" id="KW-1185">Reference proteome</keyword>
<protein>
    <recommendedName>
        <fullName evidence="5">Conjugative transposon protein TcpC</fullName>
    </recommendedName>
</protein>
<evidence type="ECO:0000256" key="2">
    <source>
        <dbReference type="SAM" id="Phobius"/>
    </source>
</evidence>
<feature type="region of interest" description="Disordered" evidence="1">
    <location>
        <begin position="1"/>
        <end position="57"/>
    </location>
</feature>
<dbReference type="Proteomes" id="UP000095210">
    <property type="component" value="Chromosome"/>
</dbReference>
<keyword evidence="2" id="KW-0472">Membrane</keyword>
<feature type="transmembrane region" description="Helical" evidence="2">
    <location>
        <begin position="71"/>
        <end position="91"/>
    </location>
</feature>
<name>A0AAC9N0K8_9PSEU</name>
<evidence type="ECO:0000256" key="1">
    <source>
        <dbReference type="SAM" id="MobiDB-lite"/>
    </source>
</evidence>
<evidence type="ECO:0008006" key="5">
    <source>
        <dbReference type="Google" id="ProtNLM"/>
    </source>
</evidence>
<dbReference type="AlphaFoldDB" id="A0AAC9N0K8"/>
<keyword evidence="2" id="KW-1133">Transmembrane helix</keyword>
<reference evidence="4" key="1">
    <citation type="submission" date="2016-03" db="EMBL/GenBank/DDBJ databases">
        <title>Complete genome sequence of the type strain Actinoalloteichus hymeniacidonis DSM 45092.</title>
        <authorList>
            <person name="Schaffert L."/>
            <person name="Albersmeier A."/>
            <person name="Winkler A."/>
            <person name="Kalinowski J."/>
            <person name="Zotchev S."/>
            <person name="Ruckert C."/>
        </authorList>
    </citation>
    <scope>NUCLEOTIDE SEQUENCE [LARGE SCALE GENOMIC DNA]</scope>
    <source>
        <strain evidence="4">HPA177(T) (DSM 45092(T))</strain>
    </source>
</reference>